<evidence type="ECO:0000313" key="17">
    <source>
        <dbReference type="Proteomes" id="UP000317730"/>
    </source>
</evidence>
<comment type="function">
    <text evidence="14">Accepts electrons from ETF and reduces ubiquinone.</text>
</comment>
<proteinExistence type="predicted"/>
<dbReference type="AlphaFoldDB" id="A0A4Y3TTQ6"/>
<dbReference type="Gene3D" id="3.30.70.20">
    <property type="match status" value="1"/>
</dbReference>
<organism evidence="16 17">
    <name type="scientific">Acetobacter peroxydans</name>
    <dbReference type="NCBI Taxonomy" id="104098"/>
    <lineage>
        <taxon>Bacteria</taxon>
        <taxon>Pseudomonadati</taxon>
        <taxon>Pseudomonadota</taxon>
        <taxon>Alphaproteobacteria</taxon>
        <taxon>Acetobacterales</taxon>
        <taxon>Acetobacteraceae</taxon>
        <taxon>Acetobacter</taxon>
    </lineage>
</organism>
<comment type="caution">
    <text evidence="16">The sequence shown here is derived from an EMBL/GenBank/DDBJ whole genome shotgun (WGS) entry which is preliminary data.</text>
</comment>
<evidence type="ECO:0000256" key="14">
    <source>
        <dbReference type="RuleBase" id="RU366068"/>
    </source>
</evidence>
<dbReference type="PANTHER" id="PTHR10617:SF107">
    <property type="entry name" value="ELECTRON TRANSFER FLAVOPROTEIN-UBIQUINONE OXIDOREDUCTASE, MITOCHONDRIAL"/>
    <property type="match status" value="1"/>
</dbReference>
<evidence type="ECO:0000256" key="1">
    <source>
        <dbReference type="ARBA" id="ARBA00001974"/>
    </source>
</evidence>
<accession>A0A4Y3TTQ6</accession>
<dbReference type="GO" id="GO:0046872">
    <property type="term" value="F:metal ion binding"/>
    <property type="evidence" value="ECO:0007669"/>
    <property type="project" value="UniProtKB-KW"/>
</dbReference>
<evidence type="ECO:0000256" key="5">
    <source>
        <dbReference type="ARBA" id="ARBA00022723"/>
    </source>
</evidence>
<evidence type="ECO:0000256" key="8">
    <source>
        <dbReference type="ARBA" id="ARBA00022982"/>
    </source>
</evidence>
<comment type="catalytic activity">
    <reaction evidence="14">
        <text>a ubiquinone + reduced [electron-transfer flavoprotein] = a ubiquinol + oxidized [electron-transfer flavoprotein] + H(+)</text>
        <dbReference type="Rhea" id="RHEA:24052"/>
        <dbReference type="Rhea" id="RHEA-COMP:9565"/>
        <dbReference type="Rhea" id="RHEA-COMP:9566"/>
        <dbReference type="Rhea" id="RHEA-COMP:10685"/>
        <dbReference type="Rhea" id="RHEA-COMP:10686"/>
        <dbReference type="ChEBI" id="CHEBI:15378"/>
        <dbReference type="ChEBI" id="CHEBI:16389"/>
        <dbReference type="ChEBI" id="CHEBI:17976"/>
        <dbReference type="ChEBI" id="CHEBI:57692"/>
        <dbReference type="ChEBI" id="CHEBI:58307"/>
        <dbReference type="EC" id="1.5.5.1"/>
    </reaction>
</comment>
<dbReference type="InterPro" id="IPR040156">
    <property type="entry name" value="ETF-QO"/>
</dbReference>
<evidence type="ECO:0000256" key="12">
    <source>
        <dbReference type="ARBA" id="ARBA00023075"/>
    </source>
</evidence>
<dbReference type="PROSITE" id="PS51379">
    <property type="entry name" value="4FE4S_FER_2"/>
    <property type="match status" value="1"/>
</dbReference>
<reference evidence="16 17" key="1">
    <citation type="submission" date="2019-06" db="EMBL/GenBank/DDBJ databases">
        <title>Whole genome shotgun sequence of Acetobacter peroxydans NBRC 13755.</title>
        <authorList>
            <person name="Hosoyama A."/>
            <person name="Uohara A."/>
            <person name="Ohji S."/>
            <person name="Ichikawa N."/>
        </authorList>
    </citation>
    <scope>NUCLEOTIDE SEQUENCE [LARGE SCALE GENOMIC DNA]</scope>
    <source>
        <strain evidence="16 17">NBRC 13755</strain>
    </source>
</reference>
<dbReference type="PANTHER" id="PTHR10617">
    <property type="entry name" value="ELECTRON TRANSFER FLAVOPROTEIN-UBIQUINONE OXIDOREDUCTASE"/>
    <property type="match status" value="1"/>
</dbReference>
<dbReference type="RefSeq" id="WP_307722770.1">
    <property type="nucleotide sequence ID" value="NZ_BJMV01000013.1"/>
</dbReference>
<evidence type="ECO:0000256" key="7">
    <source>
        <dbReference type="ARBA" id="ARBA00022946"/>
    </source>
</evidence>
<keyword evidence="9 14" id="KW-0560">Oxidoreductase</keyword>
<evidence type="ECO:0000313" key="16">
    <source>
        <dbReference type="EMBL" id="GEB86401.1"/>
    </source>
</evidence>
<keyword evidence="11 14" id="KW-0411">Iron-sulfur</keyword>
<dbReference type="Pfam" id="PF05187">
    <property type="entry name" value="Fer4_ETF_QO"/>
    <property type="match status" value="1"/>
</dbReference>
<keyword evidence="8 14" id="KW-0249">Electron transport</keyword>
<keyword evidence="4 14" id="KW-0285">Flavoprotein</keyword>
<feature type="domain" description="4Fe-4S ferredoxin-type" evidence="15">
    <location>
        <begin position="128"/>
        <end position="157"/>
    </location>
</feature>
<dbReference type="Gene3D" id="3.30.9.90">
    <property type="match status" value="1"/>
</dbReference>
<evidence type="ECO:0000256" key="10">
    <source>
        <dbReference type="ARBA" id="ARBA00023004"/>
    </source>
</evidence>
<sequence length="168" mass="18586">MRNVKPLWSRYGLPAGVALGALDMWCQTLFRKTPFGTLSHDKPDWASLKPLEEVMPITYPTPDHVLTFDRLSSVFLSGTTHAENQPCHLKLADPTVPLRRNLPLYGEPARLYCPAGVYEITKSPDGSDSFTINSQNCVHCKTCDIKDPEQNITWTPPEGGGGPIYAGM</sequence>
<keyword evidence="10 14" id="KW-0408">Iron</keyword>
<dbReference type="FunFam" id="3.30.70.20:FF:000015">
    <property type="entry name" value="Electron transfer flavoprotein-ubiquinone oxidoreductase"/>
    <property type="match status" value="1"/>
</dbReference>
<evidence type="ECO:0000256" key="2">
    <source>
        <dbReference type="ARBA" id="ARBA00004370"/>
    </source>
</evidence>
<evidence type="ECO:0000256" key="4">
    <source>
        <dbReference type="ARBA" id="ARBA00022630"/>
    </source>
</evidence>
<keyword evidence="17" id="KW-1185">Reference proteome</keyword>
<comment type="cofactor">
    <cofactor evidence="1 14">
        <name>FAD</name>
        <dbReference type="ChEBI" id="CHEBI:57692"/>
    </cofactor>
</comment>
<evidence type="ECO:0000256" key="13">
    <source>
        <dbReference type="ARBA" id="ARBA00023136"/>
    </source>
</evidence>
<protein>
    <recommendedName>
        <fullName evidence="14">Electron transfer flavoprotein-ubiquinone oxidoreductase</fullName>
        <shortName evidence="14">ETF-QO</shortName>
        <ecNumber evidence="14">1.5.5.1</ecNumber>
    </recommendedName>
</protein>
<keyword evidence="6 14" id="KW-0274">FAD</keyword>
<gene>
    <name evidence="16" type="ORF">APE01nite_21980</name>
</gene>
<evidence type="ECO:0000259" key="15">
    <source>
        <dbReference type="PROSITE" id="PS51379"/>
    </source>
</evidence>
<keyword evidence="3 14" id="KW-0813">Transport</keyword>
<dbReference type="Proteomes" id="UP000317730">
    <property type="component" value="Unassembled WGS sequence"/>
</dbReference>
<dbReference type="SUPFAM" id="SSF54862">
    <property type="entry name" value="4Fe-4S ferredoxins"/>
    <property type="match status" value="1"/>
</dbReference>
<evidence type="ECO:0000256" key="6">
    <source>
        <dbReference type="ARBA" id="ARBA00022827"/>
    </source>
</evidence>
<comment type="cofactor">
    <cofactor evidence="14">
        <name>[4Fe-4S] cluster</name>
        <dbReference type="ChEBI" id="CHEBI:49883"/>
    </cofactor>
    <text evidence="14">Binds 1 [4Fe-4S] cluster.</text>
</comment>
<keyword evidence="5 14" id="KW-0479">Metal-binding</keyword>
<keyword evidence="7" id="KW-0809">Transit peptide</keyword>
<dbReference type="EC" id="1.5.5.1" evidence="14"/>
<dbReference type="InterPro" id="IPR017896">
    <property type="entry name" value="4Fe4S_Fe-S-bd"/>
</dbReference>
<dbReference type="GO" id="GO:0016020">
    <property type="term" value="C:membrane"/>
    <property type="evidence" value="ECO:0007669"/>
    <property type="project" value="UniProtKB-SubCell"/>
</dbReference>
<name>A0A4Y3TTQ6_9PROT</name>
<dbReference type="EMBL" id="BJMV01000013">
    <property type="protein sequence ID" value="GEB86401.1"/>
    <property type="molecule type" value="Genomic_DNA"/>
</dbReference>
<dbReference type="InterPro" id="IPR007859">
    <property type="entry name" value="ETF-QO/FixX_C"/>
</dbReference>
<keyword evidence="12 14" id="KW-0830">Ubiquinone</keyword>
<evidence type="ECO:0000256" key="3">
    <source>
        <dbReference type="ARBA" id="ARBA00022448"/>
    </source>
</evidence>
<dbReference type="GO" id="GO:0004174">
    <property type="term" value="F:electron-transferring-flavoprotein dehydrogenase activity"/>
    <property type="evidence" value="ECO:0007669"/>
    <property type="project" value="UniProtKB-UniRule"/>
</dbReference>
<evidence type="ECO:0000256" key="11">
    <source>
        <dbReference type="ARBA" id="ARBA00023014"/>
    </source>
</evidence>
<dbReference type="GO" id="GO:0051539">
    <property type="term" value="F:4 iron, 4 sulfur cluster binding"/>
    <property type="evidence" value="ECO:0007669"/>
    <property type="project" value="UniProtKB-UniRule"/>
</dbReference>
<comment type="subcellular location">
    <subcellularLocation>
        <location evidence="2">Membrane</location>
    </subcellularLocation>
</comment>
<evidence type="ECO:0000256" key="9">
    <source>
        <dbReference type="ARBA" id="ARBA00023002"/>
    </source>
</evidence>
<keyword evidence="13" id="KW-0472">Membrane</keyword>